<evidence type="ECO:0000313" key="5">
    <source>
        <dbReference type="Proteomes" id="UP000005388"/>
    </source>
</evidence>
<keyword evidence="5" id="KW-1185">Reference proteome</keyword>
<dbReference type="Pfam" id="PF00005">
    <property type="entry name" value="ABC_tran"/>
    <property type="match status" value="1"/>
</dbReference>
<organism evidence="4 5">
    <name type="scientific">Streptococcus urinalis 2285-97</name>
    <dbReference type="NCBI Taxonomy" id="764291"/>
    <lineage>
        <taxon>Bacteria</taxon>
        <taxon>Bacillati</taxon>
        <taxon>Bacillota</taxon>
        <taxon>Bacilli</taxon>
        <taxon>Lactobacillales</taxon>
        <taxon>Streptococcaceae</taxon>
        <taxon>Streptococcus</taxon>
    </lineage>
</organism>
<dbReference type="PANTHER" id="PTHR24221:SF654">
    <property type="entry name" value="ATP-BINDING CASSETTE SUB-FAMILY B MEMBER 6"/>
    <property type="match status" value="1"/>
</dbReference>
<comment type="caution">
    <text evidence="4">The sequence shown here is derived from an EMBL/GenBank/DDBJ whole genome shotgun (WGS) entry which is preliminary data.</text>
</comment>
<dbReference type="SUPFAM" id="SSF52540">
    <property type="entry name" value="P-loop containing nucleoside triphosphate hydrolases"/>
    <property type="match status" value="1"/>
</dbReference>
<feature type="domain" description="ABC transporter" evidence="3">
    <location>
        <begin position="38"/>
        <end position="270"/>
    </location>
</feature>
<dbReference type="AlphaFoldDB" id="G5KFN0"/>
<evidence type="ECO:0000256" key="1">
    <source>
        <dbReference type="ARBA" id="ARBA00022741"/>
    </source>
</evidence>
<dbReference type="STRING" id="764291.STRUR_1037"/>
<protein>
    <submittedName>
        <fullName evidence="4">ABC transporter, ATP-binding protein</fullName>
    </submittedName>
</protein>
<keyword evidence="1" id="KW-0547">Nucleotide-binding</keyword>
<dbReference type="GO" id="GO:0016887">
    <property type="term" value="F:ATP hydrolysis activity"/>
    <property type="evidence" value="ECO:0007669"/>
    <property type="project" value="InterPro"/>
</dbReference>
<dbReference type="SMART" id="SM00382">
    <property type="entry name" value="AAA"/>
    <property type="match status" value="1"/>
</dbReference>
<evidence type="ECO:0000259" key="3">
    <source>
        <dbReference type="PROSITE" id="PS50893"/>
    </source>
</evidence>
<dbReference type="InterPro" id="IPR003439">
    <property type="entry name" value="ABC_transporter-like_ATP-bd"/>
</dbReference>
<dbReference type="Proteomes" id="UP000005388">
    <property type="component" value="Unassembled WGS sequence"/>
</dbReference>
<dbReference type="PANTHER" id="PTHR24221">
    <property type="entry name" value="ATP-BINDING CASSETTE SUB-FAMILY B"/>
    <property type="match status" value="1"/>
</dbReference>
<dbReference type="GO" id="GO:0034040">
    <property type="term" value="F:ATPase-coupled lipid transmembrane transporter activity"/>
    <property type="evidence" value="ECO:0007669"/>
    <property type="project" value="TreeGrafter"/>
</dbReference>
<dbReference type="InterPro" id="IPR039421">
    <property type="entry name" value="Type_1_exporter"/>
</dbReference>
<gene>
    <name evidence="4" type="ORF">STRUR_1037</name>
</gene>
<name>G5KFN0_9STRE</name>
<evidence type="ECO:0000313" key="4">
    <source>
        <dbReference type="EMBL" id="EHJ56352.1"/>
    </source>
</evidence>
<reference evidence="4 5" key="1">
    <citation type="journal article" date="2014" name="Int. J. Syst. Evol. Microbiol.">
        <title>Phylogenomics and the dynamic genome evolution of the genus Streptococcus.</title>
        <authorList>
            <consortium name="The Broad Institute Genome Sequencing Platform"/>
            <person name="Richards V.P."/>
            <person name="Palmer S.R."/>
            <person name="Pavinski Bitar P.D."/>
            <person name="Qin X."/>
            <person name="Weinstock G.M."/>
            <person name="Highlander S.K."/>
            <person name="Town C.D."/>
            <person name="Burne R.A."/>
            <person name="Stanhope M.J."/>
        </authorList>
    </citation>
    <scope>NUCLEOTIDE SEQUENCE [LARGE SCALE GENOMIC DNA]</scope>
    <source>
        <strain evidence="4 5">2285-97</strain>
    </source>
</reference>
<sequence length="283" mass="32514">MHLVMMNTKIADRIFSFLDSEVLKEKTEECHLKSFDNVLIKQLSFQYDETVLINGLNVKFERGKITAIVGKSGLGKSTLSQLLQGNQVIPEKTIFLGDQDISYFSREQICQEIICVSNNSYLFNKSIYFNLTLGSEMTKSQLIKWLEDHQLLQFIWQLPDGIDTNVGENGTQLSTGQRQQLLCVRALLAKRSLYIFDEVTSSVDSETEQSLLKIIKLISKKAIVVFITHKTRLIKEMNHVIYFDPNHSQICSTANQLYRTQSSFRDLADWQERLEESLDAKTN</sequence>
<dbReference type="CDD" id="cd03228">
    <property type="entry name" value="ABCC_MRP_Like"/>
    <property type="match status" value="1"/>
</dbReference>
<dbReference type="InterPro" id="IPR003593">
    <property type="entry name" value="AAA+_ATPase"/>
</dbReference>
<dbReference type="GO" id="GO:0005524">
    <property type="term" value="F:ATP binding"/>
    <property type="evidence" value="ECO:0007669"/>
    <property type="project" value="UniProtKB-KW"/>
</dbReference>
<accession>G5KFN0</accession>
<dbReference type="EMBL" id="AEUZ02000001">
    <property type="protein sequence ID" value="EHJ56352.1"/>
    <property type="molecule type" value="Genomic_DNA"/>
</dbReference>
<proteinExistence type="predicted"/>
<evidence type="ECO:0000256" key="2">
    <source>
        <dbReference type="ARBA" id="ARBA00022840"/>
    </source>
</evidence>
<dbReference type="PROSITE" id="PS50893">
    <property type="entry name" value="ABC_TRANSPORTER_2"/>
    <property type="match status" value="1"/>
</dbReference>
<dbReference type="Gene3D" id="3.40.50.300">
    <property type="entry name" value="P-loop containing nucleotide triphosphate hydrolases"/>
    <property type="match status" value="1"/>
</dbReference>
<keyword evidence="2 4" id="KW-0067">ATP-binding</keyword>
<dbReference type="eggNOG" id="COG4988">
    <property type="taxonomic scope" value="Bacteria"/>
</dbReference>
<dbReference type="InterPro" id="IPR027417">
    <property type="entry name" value="P-loop_NTPase"/>
</dbReference>